<proteinExistence type="predicted"/>
<evidence type="ECO:0000313" key="2">
    <source>
        <dbReference type="Proteomes" id="UP001597010"/>
    </source>
</evidence>
<evidence type="ECO:0000313" key="1">
    <source>
        <dbReference type="EMBL" id="MFD0795447.1"/>
    </source>
</evidence>
<accession>A0ABW3AX27</accession>
<keyword evidence="2" id="KW-1185">Reference proteome</keyword>
<reference evidence="2" key="1">
    <citation type="journal article" date="2019" name="Int. J. Syst. Evol. Microbiol.">
        <title>The Global Catalogue of Microorganisms (GCM) 10K type strain sequencing project: providing services to taxonomists for standard genome sequencing and annotation.</title>
        <authorList>
            <consortium name="The Broad Institute Genomics Platform"/>
            <consortium name="The Broad Institute Genome Sequencing Center for Infectious Disease"/>
            <person name="Wu L."/>
            <person name="Ma J."/>
        </authorList>
    </citation>
    <scope>NUCLEOTIDE SEQUENCE [LARGE SCALE GENOMIC DNA]</scope>
    <source>
        <strain evidence="2">CCUG 61484</strain>
    </source>
</reference>
<organism evidence="1 2">
    <name type="scientific">Mucilaginibacter litoreus</name>
    <dbReference type="NCBI Taxonomy" id="1048221"/>
    <lineage>
        <taxon>Bacteria</taxon>
        <taxon>Pseudomonadati</taxon>
        <taxon>Bacteroidota</taxon>
        <taxon>Sphingobacteriia</taxon>
        <taxon>Sphingobacteriales</taxon>
        <taxon>Sphingobacteriaceae</taxon>
        <taxon>Mucilaginibacter</taxon>
    </lineage>
</organism>
<comment type="caution">
    <text evidence="1">The sequence shown here is derived from an EMBL/GenBank/DDBJ whole genome shotgun (WGS) entry which is preliminary data.</text>
</comment>
<dbReference type="RefSeq" id="WP_377117857.1">
    <property type="nucleotide sequence ID" value="NZ_JBHTHZ010000014.1"/>
</dbReference>
<gene>
    <name evidence="1" type="ORF">ACFQZX_17630</name>
</gene>
<dbReference type="Proteomes" id="UP001597010">
    <property type="component" value="Unassembled WGS sequence"/>
</dbReference>
<dbReference type="EMBL" id="JBHTHZ010000014">
    <property type="protein sequence ID" value="MFD0795447.1"/>
    <property type="molecule type" value="Genomic_DNA"/>
</dbReference>
<evidence type="ECO:0008006" key="3">
    <source>
        <dbReference type="Google" id="ProtNLM"/>
    </source>
</evidence>
<name>A0ABW3AX27_9SPHI</name>
<protein>
    <recommendedName>
        <fullName evidence="3">AraC family transcriptional regulator</fullName>
    </recommendedName>
</protein>
<sequence length="196" mass="22999">MTPVRIKTISEFLKWRGLPKPAHPLITLVDYADIKFLPADNANVSAVFDFYSIAIKRDAVGKLFYGHEEYDFDEGVMFFTAPNQVLRLTEEQISADRSGWILFVHPDFFWNTSLAVSMKKYKYFGYSINEALFLSEKEEKKINTIIQNIREEYDGNIDNFSKEIIISQLETLLNYAERFYNRQFITRERSAHQILV</sequence>